<evidence type="ECO:0000256" key="1">
    <source>
        <dbReference type="PROSITE-ProRule" id="PRU00221"/>
    </source>
</evidence>
<dbReference type="PROSITE" id="PS50294">
    <property type="entry name" value="WD_REPEATS_REGION"/>
    <property type="match status" value="1"/>
</dbReference>
<dbReference type="SMART" id="SM00320">
    <property type="entry name" value="WD40"/>
    <property type="match status" value="6"/>
</dbReference>
<dbReference type="GeneID" id="100204922"/>
<dbReference type="Pfam" id="PF02138">
    <property type="entry name" value="Beach"/>
    <property type="match status" value="1"/>
</dbReference>
<dbReference type="SMART" id="SM01026">
    <property type="entry name" value="Beach"/>
    <property type="match status" value="1"/>
</dbReference>
<dbReference type="CDD" id="cd06071">
    <property type="entry name" value="Beach"/>
    <property type="match status" value="1"/>
</dbReference>
<gene>
    <name evidence="4" type="primary">LOC100204922</name>
</gene>
<dbReference type="Pfam" id="PF00400">
    <property type="entry name" value="WD40"/>
    <property type="match status" value="3"/>
</dbReference>
<dbReference type="PROSITE" id="PS50082">
    <property type="entry name" value="WD_REPEATS_2"/>
    <property type="match status" value="1"/>
</dbReference>
<dbReference type="Gene3D" id="1.10.1540.10">
    <property type="entry name" value="BEACH domain"/>
    <property type="match status" value="1"/>
</dbReference>
<dbReference type="InterPro" id="IPR015943">
    <property type="entry name" value="WD40/YVTN_repeat-like_dom_sf"/>
</dbReference>
<dbReference type="SUPFAM" id="SSF50978">
    <property type="entry name" value="WD40 repeat-like"/>
    <property type="match status" value="1"/>
</dbReference>
<evidence type="ECO:0000313" key="4">
    <source>
        <dbReference type="RefSeq" id="XP_065665152.1"/>
    </source>
</evidence>
<sequence>MGQACTSQEAQEMLIADLNLPSSSVTENDTMQTINKCLAVVTNKWISTINVTGKVHEDIELEKVKKDPSMISELFKTTHRFNQSSILQKVNVYIIKKNISFTVSSISSTETDSIYDLLLTLLTKQKQKLSEYLSKYEHGKLIKQSSDFQYDWVTLSDLLFQVYGIRSINLNSDNQTENNTIYPNECSHLTKVISIIESTKTVYIIEEIPSFTLADGLTYSPAIAGKSYLKFMFLFQQLLEIFVFVKKFGFSFHTSLSLKDISLSHNALWISMSPIQCLSFDTKIVEPILKKPLIRIYNGINTDLHDEKIILNESLSTYTKAWVEGDLNNFDYLMILNKVSGRKFNDVLNHPVFPWVTDFLQQYSGFRDLTKTMFRLNKGDRMLDETYTSAYHDYAPHHISDFLSDITYYLYHARDTAKEVLCKHVRSRWVPNEYPVSMERMYQCTPDECIPEFFYNPSILVSIHNDLKDIVLPYWTANSYEFVKYHYEMLESPNVSKNLHHWIDLVFGYKLGNTAAKQDKNVHLSLVDDHTDLRNYGVVQLFFSPHPHKKISRDSILSQSGSREDVSMSWEYVDINKEAIQQNVENESNDFSVEFSQEDLYKKFQVHKFKKVNFLTTLDHVEKILTHESNISAITEKGIGTYYFGSVFDDIKRDENFSNLDIDQSNLEEDEKLFLCLVIETLLYKELKTRTVILTLDNRLKEDLCFLKASNRIANWMKLAIKDCIYPNMSMTNCSVLSSLLGIFSFPSYFKSLHKFLFEFYNFIDDCVTKDDKAKLCLKLECYNIQLVELLNVLDPEGLDILVGYIFPLFHQKLLQIPMFLYIFPSLSKALGPTKSNNLFIRDLQRIYENMKMSEDVSLVQQSFLSKILDSFGQQCFLELLMNTLLDLLVIKDAKIESFTQLSFKSELFENYEISPCYLGETDSIFSLNLGMFFNEEIVKNVDDSDGFFSENKFFSDFNEEVKQSKSECFDLNNKYNQVVSLQEKHLTRGHSSIIDVETNLVQNIDLAASIFTNEIQKDTVSNNNTSLDENAISESRKSFSLSFSDTAQQNESSSFQLCQLEKDESIDNLNYHYDKCSINSINKLTFTETVVESFFWLIPWLGPVLSIEYIASPLMKKLFRMQLELDDTTDPIDKFIQKISPILDCLVEVVVVYGENIITSLYIFSLTKLIQTALNSTTISLSIGSNLVCSIQLMVESCKVLSPESIVSHFENLADHVFQPLIRLLSSLNIFVSGSMTKVYLSRKLIDILGILCQKIDRKLAQELMVPLLQQFFSCFDGIYYLETDSNQKKVLRRKNQNKTKSFLFNENDQFNNDKNKIETSFNKSKLNFVSASDNNLQDKIIFDERYEAVYETFSPALAYYAYVLISRIFSSVYVEKVLFNSELVWFLCSKHDEDFHLAQSFNKSIINRALTSKWFQPFSVFNLEDEDYQKNRSAWQHINGNWFNHWQQNIDDSKPQEFSFNDCKLQTYTGHLSPIRDMYVAENEHYFLSASRDKTVKLWLLKNHGNGTAQLGCTHTYDKHKKPVFAVQGIESKRLVSSCDGIVHVWDPIVATTLSVYDSSAGETVTCMHTLSPPSTCIGVASTDGLLRLYDVRQKKVSQCWKLSIQPNAGTVRCMCVSSSGRWIAAGFSNGLISVVDIRCGILRKPPRFNDTEVTQLQTIPDRGFISLSADSCIRLWSEDGNVSQLLKPQNDFIHSVIYCNQQLLWGTTNNKINIHNPDKMSIYSTHRVTLKGSLIKMSVLPMNKLYLLATDNNNITLYS</sequence>
<dbReference type="Proteomes" id="UP001652625">
    <property type="component" value="Chromosome 11"/>
</dbReference>
<organism evidence="3 4">
    <name type="scientific">Hydra vulgaris</name>
    <name type="common">Hydra</name>
    <name type="synonym">Hydra attenuata</name>
    <dbReference type="NCBI Taxonomy" id="6087"/>
    <lineage>
        <taxon>Eukaryota</taxon>
        <taxon>Metazoa</taxon>
        <taxon>Cnidaria</taxon>
        <taxon>Hydrozoa</taxon>
        <taxon>Hydroidolina</taxon>
        <taxon>Anthoathecata</taxon>
        <taxon>Aplanulata</taxon>
        <taxon>Hydridae</taxon>
        <taxon>Hydra</taxon>
    </lineage>
</organism>
<dbReference type="PROSITE" id="PS50197">
    <property type="entry name" value="BEACH"/>
    <property type="match status" value="1"/>
</dbReference>
<accession>A0ABM4CT98</accession>
<dbReference type="PANTHER" id="PTHR46866">
    <property type="entry name" value="GH12955P"/>
    <property type="match status" value="1"/>
</dbReference>
<dbReference type="PANTHER" id="PTHR46866:SF1">
    <property type="entry name" value="GH12955P"/>
    <property type="match status" value="1"/>
</dbReference>
<proteinExistence type="predicted"/>
<reference evidence="4" key="1">
    <citation type="submission" date="2025-08" db="UniProtKB">
        <authorList>
            <consortium name="RefSeq"/>
        </authorList>
    </citation>
    <scope>IDENTIFICATION</scope>
</reference>
<feature type="repeat" description="WD" evidence="1">
    <location>
        <begin position="1470"/>
        <end position="1501"/>
    </location>
</feature>
<dbReference type="Gene3D" id="2.130.10.10">
    <property type="entry name" value="YVTN repeat-like/Quinoprotein amine dehydrogenase"/>
    <property type="match status" value="2"/>
</dbReference>
<keyword evidence="3" id="KW-1185">Reference proteome</keyword>
<feature type="domain" description="BEACH" evidence="2">
    <location>
        <begin position="307"/>
        <end position="578"/>
    </location>
</feature>
<dbReference type="InterPro" id="IPR000409">
    <property type="entry name" value="BEACH_dom"/>
</dbReference>
<dbReference type="InterPro" id="IPR036322">
    <property type="entry name" value="WD40_repeat_dom_sf"/>
</dbReference>
<dbReference type="InterPro" id="IPR001680">
    <property type="entry name" value="WD40_rpt"/>
</dbReference>
<dbReference type="InterPro" id="IPR036372">
    <property type="entry name" value="BEACH_dom_sf"/>
</dbReference>
<dbReference type="SUPFAM" id="SSF81837">
    <property type="entry name" value="BEACH domain"/>
    <property type="match status" value="1"/>
</dbReference>
<dbReference type="RefSeq" id="XP_065665152.1">
    <property type="nucleotide sequence ID" value="XM_065809080.1"/>
</dbReference>
<protein>
    <submittedName>
        <fullName evidence="4">WD repeat-containing protein 81 isoform X2</fullName>
    </submittedName>
</protein>
<evidence type="ECO:0000259" key="2">
    <source>
        <dbReference type="PROSITE" id="PS50197"/>
    </source>
</evidence>
<evidence type="ECO:0000313" key="3">
    <source>
        <dbReference type="Proteomes" id="UP001652625"/>
    </source>
</evidence>
<keyword evidence="1" id="KW-0853">WD repeat</keyword>
<name>A0ABM4CT98_HYDVU</name>